<feature type="chain" id="PRO_5012929619" evidence="1">
    <location>
        <begin position="26"/>
        <end position="230"/>
    </location>
</feature>
<evidence type="ECO:0000313" key="2">
    <source>
        <dbReference type="EMBL" id="SHN69585.1"/>
    </source>
</evidence>
<dbReference type="Gene3D" id="3.90.930.1">
    <property type="match status" value="1"/>
</dbReference>
<feature type="signal peptide" evidence="1">
    <location>
        <begin position="1"/>
        <end position="25"/>
    </location>
</feature>
<organism evidence="2 3">
    <name type="scientific">Desulfovibrio litoralis DSM 11393</name>
    <dbReference type="NCBI Taxonomy" id="1121455"/>
    <lineage>
        <taxon>Bacteria</taxon>
        <taxon>Pseudomonadati</taxon>
        <taxon>Thermodesulfobacteriota</taxon>
        <taxon>Desulfovibrionia</taxon>
        <taxon>Desulfovibrionales</taxon>
        <taxon>Desulfovibrionaceae</taxon>
        <taxon>Desulfovibrio</taxon>
    </lineage>
</organism>
<dbReference type="Pfam" id="PF07661">
    <property type="entry name" value="MORN_2"/>
    <property type="match status" value="5"/>
</dbReference>
<dbReference type="OrthoDB" id="5450136at2"/>
<name>A0A1M7TFV9_9BACT</name>
<evidence type="ECO:0000313" key="3">
    <source>
        <dbReference type="Proteomes" id="UP000186469"/>
    </source>
</evidence>
<gene>
    <name evidence="2" type="ORF">SAMN02745728_01966</name>
</gene>
<dbReference type="InterPro" id="IPR011652">
    <property type="entry name" value="MORN_2"/>
</dbReference>
<evidence type="ECO:0000256" key="1">
    <source>
        <dbReference type="SAM" id="SignalP"/>
    </source>
</evidence>
<keyword evidence="3" id="KW-1185">Reference proteome</keyword>
<reference evidence="2 3" key="1">
    <citation type="submission" date="2016-12" db="EMBL/GenBank/DDBJ databases">
        <authorList>
            <person name="Song W.-J."/>
            <person name="Kurnit D.M."/>
        </authorList>
    </citation>
    <scope>NUCLEOTIDE SEQUENCE [LARGE SCALE GENOMIC DNA]</scope>
    <source>
        <strain evidence="2 3">DSM 11393</strain>
    </source>
</reference>
<sequence length="230" mass="25920">MKNFIVIITLCLFSVLLVNSSNAFATCNINSESGHDGLFKIYNKDGKLKKTNPYIVGKIAGIETLYDETLSEGAKKNGVNKGYYKNGKRMIEVPYKDGKVDGVKKVYYKNGKIWYEIPYLAGKKEGISRIYYENGKISSEALYKNGKVDGIAKSYHENGKLKQEIPFDKQGLLDGELQVYDEKGKIILAITCVADSPVSGICYKKDSTTRALTKEELKDWHRREIMPKCD</sequence>
<dbReference type="EMBL" id="FRDI01000011">
    <property type="protein sequence ID" value="SHN69585.1"/>
    <property type="molecule type" value="Genomic_DNA"/>
</dbReference>
<dbReference type="Proteomes" id="UP000186469">
    <property type="component" value="Unassembled WGS sequence"/>
</dbReference>
<dbReference type="AlphaFoldDB" id="A0A1M7TFV9"/>
<dbReference type="RefSeq" id="WP_072697647.1">
    <property type="nucleotide sequence ID" value="NZ_FRDI01000011.1"/>
</dbReference>
<proteinExistence type="predicted"/>
<dbReference type="STRING" id="1121455.SAMN02745728_01966"/>
<protein>
    <submittedName>
        <fullName evidence="2">Antitoxin component YwqK of the YwqJK toxin-antitoxin module</fullName>
    </submittedName>
</protein>
<accession>A0A1M7TFV9</accession>
<keyword evidence="1" id="KW-0732">Signal</keyword>
<dbReference type="SUPFAM" id="SSF82185">
    <property type="entry name" value="Histone H3 K4-specific methyltransferase SET7/9 N-terminal domain"/>
    <property type="match status" value="1"/>
</dbReference>